<dbReference type="AlphaFoldDB" id="A0A1H3SQW0"/>
<sequence>MIEKIIKAETLKLGNKVIGKLIIKRYSGPEGIYDIEFNSSQGVAIPTLLTDRINLMHVQYKERQKRSKKCIYGHAFEDYIVFEVWYDVYEKFYDEIKRLLRIDPLILDKNSRILSFS</sequence>
<proteinExistence type="predicted"/>
<dbReference type="STRING" id="415015.SAMN05660462_03039"/>
<protein>
    <submittedName>
        <fullName evidence="1">Uncharacterized protein</fullName>
    </submittedName>
</protein>
<dbReference type="EMBL" id="FNQE01000057">
    <property type="protein sequence ID" value="SDZ40068.1"/>
    <property type="molecule type" value="Genomic_DNA"/>
</dbReference>
<reference evidence="1 2" key="1">
    <citation type="submission" date="2016-10" db="EMBL/GenBank/DDBJ databases">
        <authorList>
            <person name="de Groot N.N."/>
        </authorList>
    </citation>
    <scope>NUCLEOTIDE SEQUENCE [LARGE SCALE GENOMIC DNA]</scope>
    <source>
        <strain evidence="1 2">DSM 21650</strain>
    </source>
</reference>
<accession>A0A1H3SQW0</accession>
<dbReference type="Proteomes" id="UP000198625">
    <property type="component" value="Unassembled WGS sequence"/>
</dbReference>
<evidence type="ECO:0000313" key="2">
    <source>
        <dbReference type="Proteomes" id="UP000198625"/>
    </source>
</evidence>
<organism evidence="1 2">
    <name type="scientific">Proteiniborus ethanoligenes</name>
    <dbReference type="NCBI Taxonomy" id="415015"/>
    <lineage>
        <taxon>Bacteria</taxon>
        <taxon>Bacillati</taxon>
        <taxon>Bacillota</taxon>
        <taxon>Clostridia</taxon>
        <taxon>Eubacteriales</taxon>
        <taxon>Proteiniborus</taxon>
    </lineage>
</organism>
<dbReference type="RefSeq" id="WP_091733166.1">
    <property type="nucleotide sequence ID" value="NZ_FNQE01000057.1"/>
</dbReference>
<evidence type="ECO:0000313" key="1">
    <source>
        <dbReference type="EMBL" id="SDZ40068.1"/>
    </source>
</evidence>
<gene>
    <name evidence="1" type="ORF">SAMN05660462_03039</name>
</gene>
<name>A0A1H3SQW0_9FIRM</name>
<keyword evidence="2" id="KW-1185">Reference proteome</keyword>